<feature type="non-terminal residue" evidence="2">
    <location>
        <position position="1"/>
    </location>
</feature>
<protein>
    <submittedName>
        <fullName evidence="2">Uncharacterized protein</fullName>
    </submittedName>
</protein>
<dbReference type="EMBL" id="JBJQND010000002">
    <property type="protein sequence ID" value="KAL3886185.1"/>
    <property type="molecule type" value="Genomic_DNA"/>
</dbReference>
<feature type="region of interest" description="Disordered" evidence="1">
    <location>
        <begin position="212"/>
        <end position="240"/>
    </location>
</feature>
<keyword evidence="3" id="KW-1185">Reference proteome</keyword>
<accession>A0ABD3XKC1</accession>
<comment type="caution">
    <text evidence="2">The sequence shown here is derived from an EMBL/GenBank/DDBJ whole genome shotgun (WGS) entry which is preliminary data.</text>
</comment>
<sequence length="240" mass="27289">LGLVGVAVLLVVIGLLLVRPWRNNSSDKIDSQVLTELVVNFQTLTNREISQGFTRIQNRPLPVPITHDMSIGGLNRPRYLNQNRRSMSLHNLTDAAQFSFNPIRDGLSLQGLYSSSNILDTSLWNGTQASGHVKRRPLSKCEENQQDDLNRLENGNNLDFVYAKVRKDRETNRDEHNAEGEPETLNNLQHFTFDDEPQENMYNTIDSDVSSLYDDAEDNITNEHSNETPIKNTHEESDNN</sequence>
<evidence type="ECO:0000313" key="3">
    <source>
        <dbReference type="Proteomes" id="UP001634394"/>
    </source>
</evidence>
<reference evidence="2 3" key="1">
    <citation type="submission" date="2024-11" db="EMBL/GenBank/DDBJ databases">
        <title>Chromosome-level genome assembly of the freshwater bivalve Anodonta woodiana.</title>
        <authorList>
            <person name="Chen X."/>
        </authorList>
    </citation>
    <scope>NUCLEOTIDE SEQUENCE [LARGE SCALE GENOMIC DNA]</scope>
    <source>
        <strain evidence="2">MN2024</strain>
        <tissue evidence="2">Gills</tissue>
    </source>
</reference>
<name>A0ABD3XKC1_SINWO</name>
<gene>
    <name evidence="2" type="ORF">ACJMK2_026194</name>
</gene>
<organism evidence="2 3">
    <name type="scientific">Sinanodonta woodiana</name>
    <name type="common">Chinese pond mussel</name>
    <name type="synonym">Anodonta woodiana</name>
    <dbReference type="NCBI Taxonomy" id="1069815"/>
    <lineage>
        <taxon>Eukaryota</taxon>
        <taxon>Metazoa</taxon>
        <taxon>Spiralia</taxon>
        <taxon>Lophotrochozoa</taxon>
        <taxon>Mollusca</taxon>
        <taxon>Bivalvia</taxon>
        <taxon>Autobranchia</taxon>
        <taxon>Heteroconchia</taxon>
        <taxon>Palaeoheterodonta</taxon>
        <taxon>Unionida</taxon>
        <taxon>Unionoidea</taxon>
        <taxon>Unionidae</taxon>
        <taxon>Unioninae</taxon>
        <taxon>Sinanodonta</taxon>
    </lineage>
</organism>
<proteinExistence type="predicted"/>
<evidence type="ECO:0000313" key="2">
    <source>
        <dbReference type="EMBL" id="KAL3886185.1"/>
    </source>
</evidence>
<dbReference type="Proteomes" id="UP001634394">
    <property type="component" value="Unassembled WGS sequence"/>
</dbReference>
<dbReference type="AlphaFoldDB" id="A0ABD3XKC1"/>
<evidence type="ECO:0000256" key="1">
    <source>
        <dbReference type="SAM" id="MobiDB-lite"/>
    </source>
</evidence>